<dbReference type="Proteomes" id="UP000033689">
    <property type="component" value="Unassembled WGS sequence"/>
</dbReference>
<proteinExistence type="predicted"/>
<name>A0A0F3QIJ2_RICBE</name>
<organism evidence="2 3">
    <name type="scientific">Rickettsia bellii str. RML Mogi</name>
    <dbReference type="NCBI Taxonomy" id="1359194"/>
    <lineage>
        <taxon>Bacteria</taxon>
        <taxon>Pseudomonadati</taxon>
        <taxon>Pseudomonadota</taxon>
        <taxon>Alphaproteobacteria</taxon>
        <taxon>Rickettsiales</taxon>
        <taxon>Rickettsiaceae</taxon>
        <taxon>Rickettsieae</taxon>
        <taxon>Rickettsia</taxon>
        <taxon>belli group</taxon>
    </lineage>
</organism>
<protein>
    <submittedName>
        <fullName evidence="2">Uncharacterized protein</fullName>
    </submittedName>
</protein>
<evidence type="ECO:0000256" key="1">
    <source>
        <dbReference type="SAM" id="MobiDB-lite"/>
    </source>
</evidence>
<evidence type="ECO:0000313" key="2">
    <source>
        <dbReference type="EMBL" id="KJV92052.1"/>
    </source>
</evidence>
<sequence>MMKEKLPHLYEIIKKALSDYDEYIEIPLRTSKDLEITQNNEAVLIELYRRLKEIFVYGEAKAAWYLAQFYYNGWLFEKDCTIGNFIIAIGIKLGSIKCANNGFKGDISKDLKNLAKDCAKTIKNTKNQYQLDINSIITDEIKKNAESNFKRNLENTELKNIFEPKFFPTSLDILQEALLYYSQNIKLPLTQSKDSTLTVTQDNKYIISKIYVKLKEALVCGQENAAWYLAQFYYNGWLVEKNIIYGDFILAIGKHFESKKCSNSDYKGEDILADCFQKLVTVCANSISNNKYVYRTGINDIMKLNAEKAINIHLNNTDLKDIFNSSESTIIPTISAPLPSTTHQPSNTVRRATQSDIKDFKNKKTTGVKKTKSTIDYNVNFEKDEETNSGNKPTSIPKTQSEVNYNSVTTKKVEEKTLVSRGNNYYHEQPINTSEPQKIGNDDDGTPVLGKQGCTCLIM</sequence>
<dbReference type="EMBL" id="LAOJ01000001">
    <property type="protein sequence ID" value="KJV92052.1"/>
    <property type="molecule type" value="Genomic_DNA"/>
</dbReference>
<evidence type="ECO:0000313" key="3">
    <source>
        <dbReference type="Proteomes" id="UP000033689"/>
    </source>
</evidence>
<feature type="region of interest" description="Disordered" evidence="1">
    <location>
        <begin position="421"/>
        <end position="445"/>
    </location>
</feature>
<reference evidence="2 3" key="1">
    <citation type="submission" date="2015-02" db="EMBL/GenBank/DDBJ databases">
        <title>Genome Sequencing of Rickettsiales.</title>
        <authorList>
            <person name="Daugherty S.C."/>
            <person name="Su Q."/>
            <person name="Abolude K."/>
            <person name="Beier-Sexton M."/>
            <person name="Carlyon J.A."/>
            <person name="Carter R."/>
            <person name="Day N.P."/>
            <person name="Dumler S.J."/>
            <person name="Dyachenko V."/>
            <person name="Godinez A."/>
            <person name="Kurtti T.J."/>
            <person name="Lichay M."/>
            <person name="Mullins K.E."/>
            <person name="Ott S."/>
            <person name="Pappas-Brown V."/>
            <person name="Paris D.H."/>
            <person name="Patel P."/>
            <person name="Richards A.L."/>
            <person name="Sadzewicz L."/>
            <person name="Sears K."/>
            <person name="Seidman D."/>
            <person name="Sengamalay N."/>
            <person name="Stenos J."/>
            <person name="Tallon L.J."/>
            <person name="Vincent G."/>
            <person name="Fraser C.M."/>
            <person name="Munderloh U."/>
            <person name="Dunning-Hotopp J.C."/>
        </authorList>
    </citation>
    <scope>NUCLEOTIDE SEQUENCE [LARGE SCALE GENOMIC DNA]</scope>
    <source>
        <strain evidence="2 3">RML Mogi</strain>
    </source>
</reference>
<dbReference type="RefSeq" id="WP_231569891.1">
    <property type="nucleotide sequence ID" value="NZ_LAOJ01000001.1"/>
</dbReference>
<dbReference type="AlphaFoldDB" id="A0A0F3QIJ2"/>
<dbReference type="PATRIC" id="fig|1359194.3.peg.682"/>
<accession>A0A0F3QIJ2</accession>
<gene>
    <name evidence="2" type="ORF">RBEMOGI_0670</name>
</gene>
<comment type="caution">
    <text evidence="2">The sequence shown here is derived from an EMBL/GenBank/DDBJ whole genome shotgun (WGS) entry which is preliminary data.</text>
</comment>